<dbReference type="PANTHER" id="PTHR12475:SF4">
    <property type="entry name" value="PROTEIN THEM6"/>
    <property type="match status" value="1"/>
</dbReference>
<comment type="similarity">
    <text evidence="1">Belongs to the lcsJ thioesterase family.</text>
</comment>
<comment type="caution">
    <text evidence="4">The sequence shown here is derived from an EMBL/GenBank/DDBJ whole genome shotgun (WGS) entry which is preliminary data.</text>
</comment>
<keyword evidence="3" id="KW-1133">Transmembrane helix</keyword>
<dbReference type="InterPro" id="IPR029069">
    <property type="entry name" value="HotDog_dom_sf"/>
</dbReference>
<evidence type="ECO:0000256" key="3">
    <source>
        <dbReference type="SAM" id="Phobius"/>
    </source>
</evidence>
<evidence type="ECO:0000256" key="2">
    <source>
        <dbReference type="SAM" id="MobiDB-lite"/>
    </source>
</evidence>
<dbReference type="OrthoDB" id="265761at2759"/>
<evidence type="ECO:0000256" key="1">
    <source>
        <dbReference type="ARBA" id="ARBA00038476"/>
    </source>
</evidence>
<sequence length="380" mass="42017">MDALNNSVPYQVSVPYLSVNGSDVSKSLGRDFQPADVLSYLWSFVTIWRLLVVLLVLGNLKNIPLMWHLRIVNAFRFACRSQRPKVPVTWEHIFQPLITTNHAPIMEIDFNLHKSNSSYFSDLDVARTHLVCTLFSTGLEHFRGGTAALNGSKEPLFGLALGAVSCSFKHELKPYETYELWTRVLTWDEKWFYILTHFVRKDKVVPNKYTLYPQQSSSGGEAEAEDSKQSSNADDMPSNKAIVATALSKCVFKQGRRTVSPALMLKISGLLPAGVKSLDSTLFPLKPHDGEAASVPSSRSSDSGIEMDDSREMRDLAKIERERVRGMAVAATLSAQGQDPLEMEFTAEGDALGRHTDGAGITGVVSTLAQLAHLKTSQIL</sequence>
<keyword evidence="5" id="KW-1185">Reference proteome</keyword>
<dbReference type="EMBL" id="QGMF01000410">
    <property type="protein sequence ID" value="TVY16113.1"/>
    <property type="molecule type" value="Genomic_DNA"/>
</dbReference>
<evidence type="ECO:0000313" key="4">
    <source>
        <dbReference type="EMBL" id="TVY16113.1"/>
    </source>
</evidence>
<accession>A0A8T9BCL3</accession>
<feature type="region of interest" description="Disordered" evidence="2">
    <location>
        <begin position="212"/>
        <end position="237"/>
    </location>
</feature>
<evidence type="ECO:0000313" key="5">
    <source>
        <dbReference type="Proteomes" id="UP000469559"/>
    </source>
</evidence>
<dbReference type="CDD" id="cd00586">
    <property type="entry name" value="4HBT"/>
    <property type="match status" value="1"/>
</dbReference>
<dbReference type="PANTHER" id="PTHR12475">
    <property type="match status" value="1"/>
</dbReference>
<gene>
    <name evidence="4" type="primary">YBR096W_0</name>
    <name evidence="4" type="ORF">LARI1_G005841</name>
</gene>
<dbReference type="SUPFAM" id="SSF54637">
    <property type="entry name" value="Thioesterase/thiol ester dehydrase-isomerase"/>
    <property type="match status" value="1"/>
</dbReference>
<dbReference type="AlphaFoldDB" id="A0A8T9BCL3"/>
<keyword evidence="3" id="KW-0472">Membrane</keyword>
<reference evidence="4 5" key="1">
    <citation type="submission" date="2018-05" db="EMBL/GenBank/DDBJ databases">
        <title>Whole genome sequencing for identification of molecular markers to develop diagnostic detection tools for the regulated plant pathogen Lachnellula willkommii.</title>
        <authorList>
            <person name="Giroux E."/>
            <person name="Bilodeau G."/>
        </authorList>
    </citation>
    <scope>NUCLEOTIDE SEQUENCE [LARGE SCALE GENOMIC DNA]</scope>
    <source>
        <strain evidence="4 5">CBS 203.66</strain>
    </source>
</reference>
<dbReference type="Proteomes" id="UP000469559">
    <property type="component" value="Unassembled WGS sequence"/>
</dbReference>
<feature type="compositionally biased region" description="Low complexity" evidence="2">
    <location>
        <begin position="294"/>
        <end position="303"/>
    </location>
</feature>
<evidence type="ECO:0008006" key="6">
    <source>
        <dbReference type="Google" id="ProtNLM"/>
    </source>
</evidence>
<proteinExistence type="inferred from homology"/>
<feature type="region of interest" description="Disordered" evidence="2">
    <location>
        <begin position="289"/>
        <end position="309"/>
    </location>
</feature>
<dbReference type="InterPro" id="IPR051490">
    <property type="entry name" value="THEM6_lcsJ_thioesterase"/>
</dbReference>
<name>A0A8T9BCL3_9HELO</name>
<dbReference type="Pfam" id="PF13279">
    <property type="entry name" value="4HBT_2"/>
    <property type="match status" value="1"/>
</dbReference>
<organism evidence="4 5">
    <name type="scientific">Lachnellula arida</name>
    <dbReference type="NCBI Taxonomy" id="1316785"/>
    <lineage>
        <taxon>Eukaryota</taxon>
        <taxon>Fungi</taxon>
        <taxon>Dikarya</taxon>
        <taxon>Ascomycota</taxon>
        <taxon>Pezizomycotina</taxon>
        <taxon>Leotiomycetes</taxon>
        <taxon>Helotiales</taxon>
        <taxon>Lachnaceae</taxon>
        <taxon>Lachnellula</taxon>
    </lineage>
</organism>
<keyword evidence="3" id="KW-0812">Transmembrane</keyword>
<protein>
    <recommendedName>
        <fullName evidence="6">Capsule polysaccharide biosynthesis protein</fullName>
    </recommendedName>
</protein>
<feature type="transmembrane region" description="Helical" evidence="3">
    <location>
        <begin position="40"/>
        <end position="60"/>
    </location>
</feature>